<dbReference type="AlphaFoldDB" id="A0A0A9CEK2"/>
<organism evidence="1">
    <name type="scientific">Arundo donax</name>
    <name type="common">Giant reed</name>
    <name type="synonym">Donax arundinaceus</name>
    <dbReference type="NCBI Taxonomy" id="35708"/>
    <lineage>
        <taxon>Eukaryota</taxon>
        <taxon>Viridiplantae</taxon>
        <taxon>Streptophyta</taxon>
        <taxon>Embryophyta</taxon>
        <taxon>Tracheophyta</taxon>
        <taxon>Spermatophyta</taxon>
        <taxon>Magnoliopsida</taxon>
        <taxon>Liliopsida</taxon>
        <taxon>Poales</taxon>
        <taxon>Poaceae</taxon>
        <taxon>PACMAD clade</taxon>
        <taxon>Arundinoideae</taxon>
        <taxon>Arundineae</taxon>
        <taxon>Arundo</taxon>
    </lineage>
</organism>
<protein>
    <submittedName>
        <fullName evidence="1">Uncharacterized protein</fullName>
    </submittedName>
</protein>
<reference evidence="1" key="2">
    <citation type="journal article" date="2015" name="Data Brief">
        <title>Shoot transcriptome of the giant reed, Arundo donax.</title>
        <authorList>
            <person name="Barrero R.A."/>
            <person name="Guerrero F.D."/>
            <person name="Moolhuijzen P."/>
            <person name="Goolsby J.A."/>
            <person name="Tidwell J."/>
            <person name="Bellgard S.E."/>
            <person name="Bellgard M.I."/>
        </authorList>
    </citation>
    <scope>NUCLEOTIDE SEQUENCE</scope>
    <source>
        <tissue evidence="1">Shoot tissue taken approximately 20 cm above the soil surface</tissue>
    </source>
</reference>
<name>A0A0A9CEK2_ARUDO</name>
<sequence length="37" mass="3986">MLAHHQFTALQSSCYQSTFFISSPCVGRSGLPGVPMV</sequence>
<evidence type="ECO:0000313" key="1">
    <source>
        <dbReference type="EMBL" id="JAD73996.1"/>
    </source>
</evidence>
<proteinExistence type="predicted"/>
<accession>A0A0A9CEK2</accession>
<dbReference type="EMBL" id="GBRH01223899">
    <property type="protein sequence ID" value="JAD73996.1"/>
    <property type="molecule type" value="Transcribed_RNA"/>
</dbReference>
<reference evidence="1" key="1">
    <citation type="submission" date="2014-09" db="EMBL/GenBank/DDBJ databases">
        <authorList>
            <person name="Magalhaes I.L.F."/>
            <person name="Oliveira U."/>
            <person name="Santos F.R."/>
            <person name="Vidigal T.H.D.A."/>
            <person name="Brescovit A.D."/>
            <person name="Santos A.J."/>
        </authorList>
    </citation>
    <scope>NUCLEOTIDE SEQUENCE</scope>
    <source>
        <tissue evidence="1">Shoot tissue taken approximately 20 cm above the soil surface</tissue>
    </source>
</reference>